<dbReference type="HOGENOM" id="CLU_067178_0_0_1"/>
<feature type="transmembrane region" description="Helical" evidence="1">
    <location>
        <begin position="328"/>
        <end position="351"/>
    </location>
</feature>
<keyword evidence="1" id="KW-0472">Membrane</keyword>
<protein>
    <submittedName>
        <fullName evidence="2">Uncharacterized protein</fullName>
    </submittedName>
</protein>
<keyword evidence="1" id="KW-0812">Transmembrane</keyword>
<dbReference type="EMBL" id="KL648097">
    <property type="protein sequence ID" value="KEY72215.1"/>
    <property type="molecule type" value="Genomic_DNA"/>
</dbReference>
<keyword evidence="1" id="KW-1133">Transmembrane helix</keyword>
<gene>
    <name evidence="2" type="ORF">S7711_10352</name>
</gene>
<name>A0A084B3T6_STACB</name>
<organism evidence="2 3">
    <name type="scientific">Stachybotrys chartarum (strain CBS 109288 / IBT 7711)</name>
    <name type="common">Toxic black mold</name>
    <name type="synonym">Stilbospora chartarum</name>
    <dbReference type="NCBI Taxonomy" id="1280523"/>
    <lineage>
        <taxon>Eukaryota</taxon>
        <taxon>Fungi</taxon>
        <taxon>Dikarya</taxon>
        <taxon>Ascomycota</taxon>
        <taxon>Pezizomycotina</taxon>
        <taxon>Sordariomycetes</taxon>
        <taxon>Hypocreomycetidae</taxon>
        <taxon>Hypocreales</taxon>
        <taxon>Stachybotryaceae</taxon>
        <taxon>Stachybotrys</taxon>
    </lineage>
</organism>
<dbReference type="Proteomes" id="UP000028045">
    <property type="component" value="Unassembled WGS sequence"/>
</dbReference>
<feature type="transmembrane region" description="Helical" evidence="1">
    <location>
        <begin position="22"/>
        <end position="40"/>
    </location>
</feature>
<sequence>MVVVMALLAASAGYHRRVEPVFTFSLCVGLSAIFLGPIIVGTTHPGSPAAEPACIESATTTASNQDVAQHDEYSISSQHDSLHFTGSVFHDVELRIGIHRHRSDCEQPKYPALAFLQDIKWTSQADLTLQKPPECFMDPWHAVLPSCQVADALVGGSCKDNWETPIEYLVWNDQAYRLLQMLPTAAEVSRQVGQRMMAQAFFSYNARRSQQDRGALLQPSLYLAIWDRKYNLPHALEVGITRLQLINANALTAINLNPQWRQTEVDGEFSYDYGLSDISSVPGLGLQCDESSMVSSYRDLCRTSVELRFTTFEVPVRRYRNRMDWTDVVAQAGAYISLFQILAWILSGLAIHVA</sequence>
<proteinExistence type="predicted"/>
<keyword evidence="3" id="KW-1185">Reference proteome</keyword>
<evidence type="ECO:0000313" key="2">
    <source>
        <dbReference type="EMBL" id="KEY72215.1"/>
    </source>
</evidence>
<accession>A0A084B3T6</accession>
<evidence type="ECO:0000313" key="3">
    <source>
        <dbReference type="Proteomes" id="UP000028045"/>
    </source>
</evidence>
<evidence type="ECO:0000256" key="1">
    <source>
        <dbReference type="SAM" id="Phobius"/>
    </source>
</evidence>
<dbReference type="AlphaFoldDB" id="A0A084B3T6"/>
<reference evidence="2 3" key="1">
    <citation type="journal article" date="2014" name="BMC Genomics">
        <title>Comparative genome sequencing reveals chemotype-specific gene clusters in the toxigenic black mold Stachybotrys.</title>
        <authorList>
            <person name="Semeiks J."/>
            <person name="Borek D."/>
            <person name="Otwinowski Z."/>
            <person name="Grishin N.V."/>
        </authorList>
    </citation>
    <scope>NUCLEOTIDE SEQUENCE [LARGE SCALE GENOMIC DNA]</scope>
    <source>
        <strain evidence="3">CBS 109288 / IBT 7711</strain>
    </source>
</reference>